<proteinExistence type="predicted"/>
<dbReference type="InterPro" id="IPR018060">
    <property type="entry name" value="HTH_AraC"/>
</dbReference>
<protein>
    <recommendedName>
        <fullName evidence="4">HTH araC/xylS-type domain-containing protein</fullName>
    </recommendedName>
</protein>
<dbReference type="GO" id="GO:0003700">
    <property type="term" value="F:DNA-binding transcription factor activity"/>
    <property type="evidence" value="ECO:0007669"/>
    <property type="project" value="InterPro"/>
</dbReference>
<sequence>MRDYVVAMVDLRYGGGLGVSPATLSALWMAHLLNIIHRRHGDPACDPRTIAQAANMSPRLLYRICRDAGTTPMRLVKQVRLQACRASLHDPAAEAMTVRDVHTSHGYDRFSRDFRRHFGVLPAAGRDGPLQHAPPVHADHS</sequence>
<dbReference type="RefSeq" id="WP_166387269.1">
    <property type="nucleotide sequence ID" value="NZ_BAAATT010000018.1"/>
</dbReference>
<dbReference type="SMART" id="SM00342">
    <property type="entry name" value="HTH_ARAC"/>
    <property type="match status" value="1"/>
</dbReference>
<keyword evidence="1" id="KW-0805">Transcription regulation</keyword>
<name>A0A8J3LR08_9ACTN</name>
<dbReference type="PROSITE" id="PS01124">
    <property type="entry name" value="HTH_ARAC_FAMILY_2"/>
    <property type="match status" value="1"/>
</dbReference>
<gene>
    <name evidence="5" type="ORF">Cme02nite_75870</name>
</gene>
<dbReference type="Proteomes" id="UP000660339">
    <property type="component" value="Unassembled WGS sequence"/>
</dbReference>
<evidence type="ECO:0000313" key="5">
    <source>
        <dbReference type="EMBL" id="GIG19255.1"/>
    </source>
</evidence>
<comment type="caution">
    <text evidence="5">The sequence shown here is derived from an EMBL/GenBank/DDBJ whole genome shotgun (WGS) entry which is preliminary data.</text>
</comment>
<evidence type="ECO:0000259" key="4">
    <source>
        <dbReference type="PROSITE" id="PS01124"/>
    </source>
</evidence>
<organism evidence="5 6">
    <name type="scientific">Catellatospora methionotrophica</name>
    <dbReference type="NCBI Taxonomy" id="121620"/>
    <lineage>
        <taxon>Bacteria</taxon>
        <taxon>Bacillati</taxon>
        <taxon>Actinomycetota</taxon>
        <taxon>Actinomycetes</taxon>
        <taxon>Micromonosporales</taxon>
        <taxon>Micromonosporaceae</taxon>
        <taxon>Catellatospora</taxon>
    </lineage>
</organism>
<keyword evidence="2" id="KW-0238">DNA-binding</keyword>
<reference evidence="5" key="1">
    <citation type="submission" date="2021-01" db="EMBL/GenBank/DDBJ databases">
        <title>Whole genome shotgun sequence of Catellatospora methionotrophica NBRC 14553.</title>
        <authorList>
            <person name="Komaki H."/>
            <person name="Tamura T."/>
        </authorList>
    </citation>
    <scope>NUCLEOTIDE SEQUENCE</scope>
    <source>
        <strain evidence="5">NBRC 14553</strain>
    </source>
</reference>
<keyword evidence="6" id="KW-1185">Reference proteome</keyword>
<dbReference type="InterPro" id="IPR050204">
    <property type="entry name" value="AraC_XylS_family_regulators"/>
</dbReference>
<dbReference type="EMBL" id="BONJ01000051">
    <property type="protein sequence ID" value="GIG19255.1"/>
    <property type="molecule type" value="Genomic_DNA"/>
</dbReference>
<dbReference type="Pfam" id="PF12833">
    <property type="entry name" value="HTH_18"/>
    <property type="match status" value="1"/>
</dbReference>
<accession>A0A8J3LR08</accession>
<evidence type="ECO:0000256" key="2">
    <source>
        <dbReference type="ARBA" id="ARBA00023125"/>
    </source>
</evidence>
<dbReference type="GO" id="GO:0043565">
    <property type="term" value="F:sequence-specific DNA binding"/>
    <property type="evidence" value="ECO:0007669"/>
    <property type="project" value="InterPro"/>
</dbReference>
<evidence type="ECO:0000256" key="1">
    <source>
        <dbReference type="ARBA" id="ARBA00023015"/>
    </source>
</evidence>
<dbReference type="AlphaFoldDB" id="A0A8J3LR08"/>
<dbReference type="Gene3D" id="1.10.10.60">
    <property type="entry name" value="Homeodomain-like"/>
    <property type="match status" value="1"/>
</dbReference>
<feature type="domain" description="HTH araC/xylS-type" evidence="4">
    <location>
        <begin position="30"/>
        <end position="128"/>
    </location>
</feature>
<dbReference type="PANTHER" id="PTHR46796">
    <property type="entry name" value="HTH-TYPE TRANSCRIPTIONAL ACTIVATOR RHAS-RELATED"/>
    <property type="match status" value="1"/>
</dbReference>
<keyword evidence="3" id="KW-0804">Transcription</keyword>
<evidence type="ECO:0000313" key="6">
    <source>
        <dbReference type="Proteomes" id="UP000660339"/>
    </source>
</evidence>
<evidence type="ECO:0000256" key="3">
    <source>
        <dbReference type="ARBA" id="ARBA00023163"/>
    </source>
</evidence>